<dbReference type="PATRIC" id="fig|1265738.3.peg.892"/>
<keyword evidence="2" id="KW-1185">Reference proteome</keyword>
<dbReference type="AlphaFoldDB" id="M5RS55"/>
<evidence type="ECO:0000313" key="1">
    <source>
        <dbReference type="EMBL" id="EMI22178.1"/>
    </source>
</evidence>
<sequence>MDAVKEFACMTLVAIPADWIADALRSRDRPAAMPMCASLFLVQGPWQVRAIRNQMSSFDFGDDFDRQRLVDAGWQVIPETGLFVYDLDGYLLVGVDGIGYDFFDAHWRPLYEVLGLRWHLDD</sequence>
<organism evidence="1 2">
    <name type="scientific">Rhodopirellula maiorica SM1</name>
    <dbReference type="NCBI Taxonomy" id="1265738"/>
    <lineage>
        <taxon>Bacteria</taxon>
        <taxon>Pseudomonadati</taxon>
        <taxon>Planctomycetota</taxon>
        <taxon>Planctomycetia</taxon>
        <taxon>Pirellulales</taxon>
        <taxon>Pirellulaceae</taxon>
        <taxon>Novipirellula</taxon>
    </lineage>
</organism>
<dbReference type="EMBL" id="ANOG01000139">
    <property type="protein sequence ID" value="EMI22178.1"/>
    <property type="molecule type" value="Genomic_DNA"/>
</dbReference>
<comment type="caution">
    <text evidence="1">The sequence shown here is derived from an EMBL/GenBank/DDBJ whole genome shotgun (WGS) entry which is preliminary data.</text>
</comment>
<accession>M5RS55</accession>
<proteinExistence type="predicted"/>
<gene>
    <name evidence="1" type="ORF">RMSM_00895</name>
</gene>
<evidence type="ECO:0000313" key="2">
    <source>
        <dbReference type="Proteomes" id="UP000011991"/>
    </source>
</evidence>
<name>M5RS55_9BACT</name>
<reference evidence="1 2" key="1">
    <citation type="journal article" date="2013" name="Mar. Genomics">
        <title>Expression of sulfatases in Rhodopirellula baltica and the diversity of sulfatases in the genus Rhodopirellula.</title>
        <authorList>
            <person name="Wegner C.E."/>
            <person name="Richter-Heitmann T."/>
            <person name="Klindworth A."/>
            <person name="Klockow C."/>
            <person name="Richter M."/>
            <person name="Achstetter T."/>
            <person name="Glockner F.O."/>
            <person name="Harder J."/>
        </authorList>
    </citation>
    <scope>NUCLEOTIDE SEQUENCE [LARGE SCALE GENOMIC DNA]</scope>
    <source>
        <strain evidence="1 2">SM1</strain>
    </source>
</reference>
<protein>
    <submittedName>
        <fullName evidence="1">Uncharacterized protein</fullName>
    </submittedName>
</protein>
<dbReference type="Proteomes" id="UP000011991">
    <property type="component" value="Unassembled WGS sequence"/>
</dbReference>